<organism evidence="1 2">
    <name type="scientific">Mucilaginibacter terrenus</name>
    <dbReference type="NCBI Taxonomy" id="2482727"/>
    <lineage>
        <taxon>Bacteria</taxon>
        <taxon>Pseudomonadati</taxon>
        <taxon>Bacteroidota</taxon>
        <taxon>Sphingobacteriia</taxon>
        <taxon>Sphingobacteriales</taxon>
        <taxon>Sphingobacteriaceae</taxon>
        <taxon>Mucilaginibacter</taxon>
    </lineage>
</organism>
<evidence type="ECO:0000313" key="1">
    <source>
        <dbReference type="EMBL" id="RFZ81465.1"/>
    </source>
</evidence>
<name>A0A3E2NKF2_9SPHI</name>
<dbReference type="Proteomes" id="UP000260823">
    <property type="component" value="Unassembled WGS sequence"/>
</dbReference>
<accession>A0A3E2NKF2</accession>
<protein>
    <submittedName>
        <fullName evidence="1">Uncharacterized protein</fullName>
    </submittedName>
</protein>
<reference evidence="1 2" key="1">
    <citation type="submission" date="2018-08" db="EMBL/GenBank/DDBJ databases">
        <title>Mucilaginibacter terrae sp. nov., isolated from manganese diggings.</title>
        <authorList>
            <person name="Huang Y."/>
            <person name="Zhou Z."/>
        </authorList>
    </citation>
    <scope>NUCLEOTIDE SEQUENCE [LARGE SCALE GENOMIC DNA]</scope>
    <source>
        <strain evidence="1 2">ZH6</strain>
    </source>
</reference>
<sequence>MLIFNLAFEQKPDIRGYLKDASSLEFFGKIDTIYRDPSDHNVMIVVLNNKFEYRIERNWEIILR</sequence>
<dbReference type="AlphaFoldDB" id="A0A3E2NKF2"/>
<evidence type="ECO:0000313" key="2">
    <source>
        <dbReference type="Proteomes" id="UP000260823"/>
    </source>
</evidence>
<gene>
    <name evidence="1" type="ORF">DYU05_19495</name>
</gene>
<dbReference type="EMBL" id="QWDE01000005">
    <property type="protein sequence ID" value="RFZ81465.1"/>
    <property type="molecule type" value="Genomic_DNA"/>
</dbReference>
<proteinExistence type="predicted"/>
<keyword evidence="2" id="KW-1185">Reference proteome</keyword>
<comment type="caution">
    <text evidence="1">The sequence shown here is derived from an EMBL/GenBank/DDBJ whole genome shotgun (WGS) entry which is preliminary data.</text>
</comment>